<feature type="transmembrane region" description="Helical" evidence="1">
    <location>
        <begin position="311"/>
        <end position="332"/>
    </location>
</feature>
<sequence>MPGRKSRRSAPRSIIASSEYPLSLFLSKLRLPVLLSTILAPLWLALAGAATAHELRPAVSDIEVSAESLTMTVTLSGEAVVTGIDQSALDDTNESPLSDDYDALRALPPEQLAERFTAAWPEIAAGLDLRSGPERLSPDLQSVEVVDEPDPALPRDSRVTFTATLPQGDAPVTVGWQDSYGPLVIRQVGAGEDAYTAYLNPGDRSEPLPRGEVVNESHVSTFLRYIVIGFEHIIPMGLDHILFVLGLFFFSLHLRPLLLQVTAFTLAHTATLALASLGLVTIPATIVEPLIALSITYVAIENILRPKLGWWRYAVVFGFGLLHGLGFAYMLGDLGLSPARFVTGLIGFNVGVEFGQLTVILAALVLVGWAGRKVWYRRVIAVPASIFIALVGAYWFLERTVLAI</sequence>
<keyword evidence="1" id="KW-0472">Membrane</keyword>
<name>A0A291LVY1_9RHOB</name>
<dbReference type="InterPro" id="IPR032809">
    <property type="entry name" value="Put_HupE_UreJ"/>
</dbReference>
<dbReference type="Proteomes" id="UP000219050">
    <property type="component" value="Chromosome"/>
</dbReference>
<evidence type="ECO:0000313" key="2">
    <source>
        <dbReference type="EMBL" id="ATI40807.1"/>
    </source>
</evidence>
<evidence type="ECO:0000256" key="1">
    <source>
        <dbReference type="SAM" id="Phobius"/>
    </source>
</evidence>
<accession>A0A291LVY1</accession>
<dbReference type="Pfam" id="PF13795">
    <property type="entry name" value="HupE_UreJ_2"/>
    <property type="match status" value="1"/>
</dbReference>
<feature type="transmembrane region" description="Helical" evidence="1">
    <location>
        <begin position="379"/>
        <end position="397"/>
    </location>
</feature>
<feature type="transmembrane region" description="Helical" evidence="1">
    <location>
        <begin position="222"/>
        <end position="250"/>
    </location>
</feature>
<dbReference type="EMBL" id="CP021404">
    <property type="protein sequence ID" value="ATI40807.1"/>
    <property type="molecule type" value="Genomic_DNA"/>
</dbReference>
<evidence type="ECO:0008006" key="4">
    <source>
        <dbReference type="Google" id="ProtNLM"/>
    </source>
</evidence>
<reference evidence="2 3" key="1">
    <citation type="submission" date="2017-05" db="EMBL/GenBank/DDBJ databases">
        <title>Comparative genomic and metabolic analysis of manganese-oxidizing mechanisms in Celeribater manganoxidans DY25T: its adaption to the environment of polymetallic nodule.</title>
        <authorList>
            <person name="Wang X."/>
        </authorList>
    </citation>
    <scope>NUCLEOTIDE SEQUENCE [LARGE SCALE GENOMIC DNA]</scope>
    <source>
        <strain evidence="2 3">DY25</strain>
    </source>
</reference>
<evidence type="ECO:0000313" key="3">
    <source>
        <dbReference type="Proteomes" id="UP000219050"/>
    </source>
</evidence>
<proteinExistence type="predicted"/>
<feature type="transmembrane region" description="Helical" evidence="1">
    <location>
        <begin position="257"/>
        <end position="280"/>
    </location>
</feature>
<dbReference type="OrthoDB" id="9808870at2"/>
<dbReference type="KEGG" id="cmag:CBW24_01455"/>
<keyword evidence="1" id="KW-1133">Transmembrane helix</keyword>
<dbReference type="AlphaFoldDB" id="A0A291LVY1"/>
<feature type="transmembrane region" description="Helical" evidence="1">
    <location>
        <begin position="344"/>
        <end position="367"/>
    </location>
</feature>
<protein>
    <recommendedName>
        <fullName evidence="4">HupE/UreJ family protein</fullName>
    </recommendedName>
</protein>
<gene>
    <name evidence="2" type="ORF">CBW24_01455</name>
</gene>
<keyword evidence="1" id="KW-0812">Transmembrane</keyword>
<keyword evidence="3" id="KW-1185">Reference proteome</keyword>
<organism evidence="2 3">
    <name type="scientific">Pacificitalea manganoxidans</name>
    <dbReference type="NCBI Taxonomy" id="1411902"/>
    <lineage>
        <taxon>Bacteria</taxon>
        <taxon>Pseudomonadati</taxon>
        <taxon>Pseudomonadota</taxon>
        <taxon>Alphaproteobacteria</taxon>
        <taxon>Rhodobacterales</taxon>
        <taxon>Paracoccaceae</taxon>
        <taxon>Pacificitalea</taxon>
    </lineage>
</organism>